<gene>
    <name evidence="3" type="ORF">NBR_LOCUS751</name>
</gene>
<feature type="domain" description="Apple" evidence="2">
    <location>
        <begin position="128"/>
        <end position="216"/>
    </location>
</feature>
<feature type="region of interest" description="Disordered" evidence="1">
    <location>
        <begin position="242"/>
        <end position="270"/>
    </location>
</feature>
<dbReference type="PANTHER" id="PTHR47327:SF11">
    <property type="entry name" value="PROTEIN CBG21204"/>
    <property type="match status" value="1"/>
</dbReference>
<sequence>MSDGSVTTPRSRLGFTYYMPKQTDVQSCIDAECSASSAVLFIRSAGLRDELGRNLDTVPDISEDDCLFSCLINKAADSEPISCVSAEYDAKKELCTLSSEARQNDLSVHPSSTIYEKICVAQSVAEQCSGAAVERIANTILIGYLRDSATTSGIEECIERCVRASTTLGFQCLSIMYFYDETILNCILNDASVRTNPEAISEEYSTTVDYFGVDDCYGLPEVSDSRQNFVRNYPILPATEKTPGVRSTDFSDNPPRLHRLSSTVHRRTRR</sequence>
<dbReference type="WBParaSite" id="NBR_0000075001-mRNA-1">
    <property type="protein sequence ID" value="NBR_0000075001-mRNA-1"/>
    <property type="gene ID" value="NBR_0000075001"/>
</dbReference>
<dbReference type="Gene3D" id="3.50.4.10">
    <property type="entry name" value="Hepatocyte Growth Factor"/>
    <property type="match status" value="2"/>
</dbReference>
<dbReference type="EMBL" id="UYSL01000408">
    <property type="protein sequence ID" value="VDL63721.1"/>
    <property type="molecule type" value="Genomic_DNA"/>
</dbReference>
<evidence type="ECO:0000313" key="4">
    <source>
        <dbReference type="Proteomes" id="UP000271162"/>
    </source>
</evidence>
<dbReference type="SUPFAM" id="SSF57414">
    <property type="entry name" value="Hairpin loop containing domain-like"/>
    <property type="match status" value="2"/>
</dbReference>
<organism evidence="5">
    <name type="scientific">Nippostrongylus brasiliensis</name>
    <name type="common">Rat hookworm</name>
    <dbReference type="NCBI Taxonomy" id="27835"/>
    <lineage>
        <taxon>Eukaryota</taxon>
        <taxon>Metazoa</taxon>
        <taxon>Ecdysozoa</taxon>
        <taxon>Nematoda</taxon>
        <taxon>Chromadorea</taxon>
        <taxon>Rhabditida</taxon>
        <taxon>Rhabditina</taxon>
        <taxon>Rhabditomorpha</taxon>
        <taxon>Strongyloidea</taxon>
        <taxon>Heligmosomidae</taxon>
        <taxon>Nippostrongylus</taxon>
    </lineage>
</organism>
<evidence type="ECO:0000259" key="2">
    <source>
        <dbReference type="PROSITE" id="PS50948"/>
    </source>
</evidence>
<dbReference type="PROSITE" id="PS50948">
    <property type="entry name" value="PAN"/>
    <property type="match status" value="2"/>
</dbReference>
<reference evidence="5" key="1">
    <citation type="submission" date="2017-02" db="UniProtKB">
        <authorList>
            <consortium name="WormBaseParasite"/>
        </authorList>
    </citation>
    <scope>IDENTIFICATION</scope>
</reference>
<dbReference type="GO" id="GO:0009653">
    <property type="term" value="P:anatomical structure morphogenesis"/>
    <property type="evidence" value="ECO:0007669"/>
    <property type="project" value="TreeGrafter"/>
</dbReference>
<feature type="compositionally biased region" description="Basic residues" evidence="1">
    <location>
        <begin position="256"/>
        <end position="270"/>
    </location>
</feature>
<protein>
    <submittedName>
        <fullName evidence="5">PAN domain protein</fullName>
    </submittedName>
</protein>
<name>A0A0N4XDZ8_NIPBR</name>
<reference evidence="3 4" key="2">
    <citation type="submission" date="2018-11" db="EMBL/GenBank/DDBJ databases">
        <authorList>
            <consortium name="Pathogen Informatics"/>
        </authorList>
    </citation>
    <scope>NUCLEOTIDE SEQUENCE [LARGE SCALE GENOMIC DNA]</scope>
</reference>
<dbReference type="AlphaFoldDB" id="A0A0N4XDZ8"/>
<dbReference type="InterPro" id="IPR003609">
    <property type="entry name" value="Pan_app"/>
</dbReference>
<keyword evidence="4" id="KW-1185">Reference proteome</keyword>
<feature type="domain" description="Apple" evidence="2">
    <location>
        <begin position="33"/>
        <end position="119"/>
    </location>
</feature>
<dbReference type="PANTHER" id="PTHR47327">
    <property type="entry name" value="FI18240P1-RELATED"/>
    <property type="match status" value="1"/>
</dbReference>
<dbReference type="InterPro" id="IPR052774">
    <property type="entry name" value="Celegans_DevNeuronal_Protein"/>
</dbReference>
<proteinExistence type="predicted"/>
<dbReference type="Pfam" id="PF00024">
    <property type="entry name" value="PAN_1"/>
    <property type="match status" value="2"/>
</dbReference>
<evidence type="ECO:0000313" key="5">
    <source>
        <dbReference type="WBParaSite" id="NBR_0000075001-mRNA-1"/>
    </source>
</evidence>
<accession>A0A0N4XDZ8</accession>
<evidence type="ECO:0000256" key="1">
    <source>
        <dbReference type="SAM" id="MobiDB-lite"/>
    </source>
</evidence>
<dbReference type="CDD" id="cd01099">
    <property type="entry name" value="PAN_AP_HGF"/>
    <property type="match status" value="1"/>
</dbReference>
<dbReference type="Proteomes" id="UP000271162">
    <property type="component" value="Unassembled WGS sequence"/>
</dbReference>
<evidence type="ECO:0000313" key="3">
    <source>
        <dbReference type="EMBL" id="VDL63721.1"/>
    </source>
</evidence>
<dbReference type="SMART" id="SM00473">
    <property type="entry name" value="PAN_AP"/>
    <property type="match status" value="2"/>
</dbReference>